<name>A0A553JPV2_SHEHA</name>
<gene>
    <name evidence="5" type="ORF">FN961_10320</name>
</gene>
<reference evidence="6" key="1">
    <citation type="submission" date="2019-07" db="EMBL/GenBank/DDBJ databases">
        <title>Shewanella sp. YLB-08 draft genomic sequence.</title>
        <authorList>
            <person name="Yu L."/>
        </authorList>
    </citation>
    <scope>NUCLEOTIDE SEQUENCE [LARGE SCALE GENOMIC DNA]</scope>
    <source>
        <strain evidence="6">JCM 20706</strain>
    </source>
</reference>
<keyword evidence="2" id="KW-0012">Acyltransferase</keyword>
<dbReference type="Pfam" id="PF08541">
    <property type="entry name" value="ACP_syn_III_C"/>
    <property type="match status" value="1"/>
</dbReference>
<dbReference type="OrthoDB" id="6251378at2"/>
<feature type="domain" description="Beta-ketoacyl-[acyl-carrier-protein] synthase III N-terminal" evidence="4">
    <location>
        <begin position="129"/>
        <end position="210"/>
    </location>
</feature>
<evidence type="ECO:0000256" key="2">
    <source>
        <dbReference type="ARBA" id="ARBA00023315"/>
    </source>
</evidence>
<dbReference type="RefSeq" id="WP_144040101.1">
    <property type="nucleotide sequence ID" value="NZ_BMPL01000008.1"/>
</dbReference>
<dbReference type="InterPro" id="IPR016039">
    <property type="entry name" value="Thiolase-like"/>
</dbReference>
<evidence type="ECO:0000256" key="1">
    <source>
        <dbReference type="ARBA" id="ARBA00022679"/>
    </source>
</evidence>
<dbReference type="SUPFAM" id="SSF53901">
    <property type="entry name" value="Thiolase-like"/>
    <property type="match status" value="2"/>
</dbReference>
<dbReference type="GO" id="GO:0004315">
    <property type="term" value="F:3-oxoacyl-[acyl-carrier-protein] synthase activity"/>
    <property type="evidence" value="ECO:0007669"/>
    <property type="project" value="InterPro"/>
</dbReference>
<organism evidence="5 6">
    <name type="scientific">Shewanella hanedai</name>
    <name type="common">Alteromonas hanedai</name>
    <dbReference type="NCBI Taxonomy" id="25"/>
    <lineage>
        <taxon>Bacteria</taxon>
        <taxon>Pseudomonadati</taxon>
        <taxon>Pseudomonadota</taxon>
        <taxon>Gammaproteobacteria</taxon>
        <taxon>Alteromonadales</taxon>
        <taxon>Shewanellaceae</taxon>
        <taxon>Shewanella</taxon>
    </lineage>
</organism>
<dbReference type="InterPro" id="IPR013751">
    <property type="entry name" value="ACP_syn_III_N"/>
</dbReference>
<sequence length="349" mass="37717">MGVKFAKNELSLLSSAFVLPNERVSNEILLTALGEHCGALAKRKARAIAKRLGVESRHLVRDLSQARSQPSPTSIDLGVEVLNQVLTQAKLDINELEYLISHTCTPHTQVPPNAAWLADRLSFQGPYLELRQACTGFANALQIASAFCATDDAPVAIVGTETGSVYFEIAKSFLTTEQLVNYVQMGDGAGAVILGPAQGEEGRLTDIYLGQIGEGKEPGFYLDSGSMDVGKGEMTRFHHNTEAVRANGSQLFELGLQAVLSRGYQLDDFAYILPHQANGHIDIMLAEALGVEPERIINDAKYFGNQGSAAIWVSFAKLVNNGRLSKGDKVLVLGAEATKYLYGGFVYSH</sequence>
<dbReference type="Pfam" id="PF08545">
    <property type="entry name" value="ACP_syn_III"/>
    <property type="match status" value="1"/>
</dbReference>
<evidence type="ECO:0000313" key="6">
    <source>
        <dbReference type="Proteomes" id="UP000318126"/>
    </source>
</evidence>
<dbReference type="EMBL" id="VKGK01000010">
    <property type="protein sequence ID" value="TRY14485.1"/>
    <property type="molecule type" value="Genomic_DNA"/>
</dbReference>
<dbReference type="Proteomes" id="UP000318126">
    <property type="component" value="Unassembled WGS sequence"/>
</dbReference>
<evidence type="ECO:0000259" key="4">
    <source>
        <dbReference type="Pfam" id="PF08545"/>
    </source>
</evidence>
<dbReference type="PANTHER" id="PTHR34069:SF2">
    <property type="entry name" value="BETA-KETOACYL-[ACYL-CARRIER-PROTEIN] SYNTHASE III"/>
    <property type="match status" value="1"/>
</dbReference>
<proteinExistence type="predicted"/>
<dbReference type="InterPro" id="IPR013747">
    <property type="entry name" value="ACP_syn_III_C"/>
</dbReference>
<comment type="caution">
    <text evidence="5">The sequence shown here is derived from an EMBL/GenBank/DDBJ whole genome shotgun (WGS) entry which is preliminary data.</text>
</comment>
<accession>A0A553JPV2</accession>
<dbReference type="PANTHER" id="PTHR34069">
    <property type="entry name" value="3-OXOACYL-[ACYL-CARRIER-PROTEIN] SYNTHASE 3"/>
    <property type="match status" value="1"/>
</dbReference>
<feature type="domain" description="Beta-ketoacyl-[acyl-carrier-protein] synthase III C-terminal" evidence="3">
    <location>
        <begin position="262"/>
        <end position="335"/>
    </location>
</feature>
<dbReference type="AlphaFoldDB" id="A0A553JPV2"/>
<dbReference type="GO" id="GO:0044550">
    <property type="term" value="P:secondary metabolite biosynthetic process"/>
    <property type="evidence" value="ECO:0007669"/>
    <property type="project" value="TreeGrafter"/>
</dbReference>
<protein>
    <submittedName>
        <fullName evidence="5">3-oxoacyl-ACP synthase</fullName>
    </submittedName>
</protein>
<keyword evidence="6" id="KW-1185">Reference proteome</keyword>
<dbReference type="Gene3D" id="3.40.47.10">
    <property type="match status" value="2"/>
</dbReference>
<evidence type="ECO:0000313" key="5">
    <source>
        <dbReference type="EMBL" id="TRY14485.1"/>
    </source>
</evidence>
<keyword evidence="1" id="KW-0808">Transferase</keyword>
<dbReference type="GO" id="GO:0006633">
    <property type="term" value="P:fatty acid biosynthetic process"/>
    <property type="evidence" value="ECO:0007669"/>
    <property type="project" value="InterPro"/>
</dbReference>
<evidence type="ECO:0000259" key="3">
    <source>
        <dbReference type="Pfam" id="PF08541"/>
    </source>
</evidence>